<dbReference type="Pfam" id="PF00809">
    <property type="entry name" value="Pterin_bind"/>
    <property type="match status" value="1"/>
</dbReference>
<dbReference type="GO" id="GO:0046872">
    <property type="term" value="F:metal ion binding"/>
    <property type="evidence" value="ECO:0007669"/>
    <property type="project" value="UniProtKB-KW"/>
</dbReference>
<dbReference type="NCBIfam" id="NF005719">
    <property type="entry name" value="PRK07535.1"/>
    <property type="match status" value="1"/>
</dbReference>
<name>F4A348_MAHA5</name>
<dbReference type="InterPro" id="IPR050554">
    <property type="entry name" value="Met_Synthase/Corrinoid"/>
</dbReference>
<evidence type="ECO:0000256" key="3">
    <source>
        <dbReference type="ARBA" id="ARBA00022628"/>
    </source>
</evidence>
<accession>F4A348</accession>
<evidence type="ECO:0000256" key="2">
    <source>
        <dbReference type="ARBA" id="ARBA00022603"/>
    </source>
</evidence>
<gene>
    <name evidence="8" type="ordered locus">Mahau_1083</name>
</gene>
<reference evidence="8 9" key="2">
    <citation type="journal article" date="2011" name="Stand. Genomic Sci.">
        <title>Complete genome sequence of Mahella australiensis type strain (50-1 BON).</title>
        <authorList>
            <person name="Sikorski J."/>
            <person name="Teshima H."/>
            <person name="Nolan M."/>
            <person name="Lucas S."/>
            <person name="Hammon N."/>
            <person name="Deshpande S."/>
            <person name="Cheng J.F."/>
            <person name="Pitluck S."/>
            <person name="Liolios K."/>
            <person name="Pagani I."/>
            <person name="Ivanova N."/>
            <person name="Huntemann M."/>
            <person name="Mavromatis K."/>
            <person name="Ovchinikova G."/>
            <person name="Pati A."/>
            <person name="Tapia R."/>
            <person name="Han C."/>
            <person name="Goodwin L."/>
            <person name="Chen A."/>
            <person name="Palaniappan K."/>
            <person name="Land M."/>
            <person name="Hauser L."/>
            <person name="Ngatchou-Djao O.D."/>
            <person name="Rohde M."/>
            <person name="Pukall R."/>
            <person name="Spring S."/>
            <person name="Abt B."/>
            <person name="Goker M."/>
            <person name="Detter J.C."/>
            <person name="Woyke T."/>
            <person name="Bristow J."/>
            <person name="Markowitz V."/>
            <person name="Hugenholtz P."/>
            <person name="Eisen J.A."/>
            <person name="Kyrpides N.C."/>
            <person name="Klenk H.P."/>
            <person name="Lapidus A."/>
        </authorList>
    </citation>
    <scope>NUCLEOTIDE SEQUENCE [LARGE SCALE GENOMIC DNA]</scope>
    <source>
        <strain evidence="9">DSM 15567 / CIP 107919 / 50-1 BON</strain>
    </source>
</reference>
<evidence type="ECO:0000256" key="5">
    <source>
        <dbReference type="ARBA" id="ARBA00022723"/>
    </source>
</evidence>
<keyword evidence="5" id="KW-0479">Metal-binding</keyword>
<dbReference type="eggNOG" id="COG1410">
    <property type="taxonomic scope" value="Bacteria"/>
</dbReference>
<proteinExistence type="inferred from homology"/>
<dbReference type="STRING" id="697281.Mahau_1083"/>
<dbReference type="SUPFAM" id="SSF51717">
    <property type="entry name" value="Dihydropteroate synthetase-like"/>
    <property type="match status" value="1"/>
</dbReference>
<dbReference type="HOGENOM" id="CLU_070996_0_0_9"/>
<organism evidence="8 9">
    <name type="scientific">Mahella australiensis (strain DSM 15567 / CIP 107919 / 50-1 BON)</name>
    <dbReference type="NCBI Taxonomy" id="697281"/>
    <lineage>
        <taxon>Bacteria</taxon>
        <taxon>Bacillati</taxon>
        <taxon>Bacillota</taxon>
        <taxon>Clostridia</taxon>
        <taxon>Thermoanaerobacterales</taxon>
        <taxon>Thermoanaerobacterales Family IV. Incertae Sedis</taxon>
        <taxon>Mahella</taxon>
    </lineage>
</organism>
<evidence type="ECO:0000256" key="1">
    <source>
        <dbReference type="ARBA" id="ARBA00010398"/>
    </source>
</evidence>
<evidence type="ECO:0000313" key="9">
    <source>
        <dbReference type="Proteomes" id="UP000008457"/>
    </source>
</evidence>
<keyword evidence="9" id="KW-1185">Reference proteome</keyword>
<dbReference type="PANTHER" id="PTHR45833">
    <property type="entry name" value="METHIONINE SYNTHASE"/>
    <property type="match status" value="1"/>
</dbReference>
<dbReference type="GO" id="GO:0031419">
    <property type="term" value="F:cobalamin binding"/>
    <property type="evidence" value="ECO:0007669"/>
    <property type="project" value="UniProtKB-KW"/>
</dbReference>
<evidence type="ECO:0000256" key="6">
    <source>
        <dbReference type="ARBA" id="ARBA00023285"/>
    </source>
</evidence>
<dbReference type="RefSeq" id="WP_013780711.1">
    <property type="nucleotide sequence ID" value="NC_015520.1"/>
</dbReference>
<dbReference type="GO" id="GO:0008705">
    <property type="term" value="F:methionine synthase activity"/>
    <property type="evidence" value="ECO:0007669"/>
    <property type="project" value="UniProtKB-EC"/>
</dbReference>
<reference evidence="9" key="1">
    <citation type="submission" date="2010-11" db="EMBL/GenBank/DDBJ databases">
        <title>The complete genome of Mahella australiensis DSM 15567.</title>
        <authorList>
            <consortium name="US DOE Joint Genome Institute (JGI-PGF)"/>
            <person name="Lucas S."/>
            <person name="Copeland A."/>
            <person name="Lapidus A."/>
            <person name="Bruce D."/>
            <person name="Goodwin L."/>
            <person name="Pitluck S."/>
            <person name="Kyrpides N."/>
            <person name="Mavromatis K."/>
            <person name="Pagani I."/>
            <person name="Ivanova N."/>
            <person name="Teshima H."/>
            <person name="Brettin T."/>
            <person name="Detter J.C."/>
            <person name="Han C."/>
            <person name="Tapia R."/>
            <person name="Land M."/>
            <person name="Hauser L."/>
            <person name="Markowitz V."/>
            <person name="Cheng J.-F."/>
            <person name="Hugenholtz P."/>
            <person name="Woyke T."/>
            <person name="Wu D."/>
            <person name="Spring S."/>
            <person name="Pukall R."/>
            <person name="Steenblock K."/>
            <person name="Schneider S."/>
            <person name="Klenk H.-P."/>
            <person name="Eisen J.A."/>
        </authorList>
    </citation>
    <scope>NUCLEOTIDE SEQUENCE [LARGE SCALE GENOMIC DNA]</scope>
    <source>
        <strain evidence="9">DSM 15567 / CIP 107919 / 50-1 BON</strain>
    </source>
</reference>
<dbReference type="EMBL" id="CP002360">
    <property type="protein sequence ID" value="AEE96281.1"/>
    <property type="molecule type" value="Genomic_DNA"/>
</dbReference>
<keyword evidence="2 8" id="KW-0489">Methyltransferase</keyword>
<dbReference type="InterPro" id="IPR000489">
    <property type="entry name" value="Pterin-binding_dom"/>
</dbReference>
<dbReference type="GO" id="GO:0005829">
    <property type="term" value="C:cytosol"/>
    <property type="evidence" value="ECO:0007669"/>
    <property type="project" value="TreeGrafter"/>
</dbReference>
<keyword evidence="3" id="KW-0846">Cobalamin</keyword>
<dbReference type="EC" id="2.1.1.13" evidence="8"/>
<protein>
    <submittedName>
        <fullName evidence="8">Methionine synthase</fullName>
        <ecNumber evidence="8">2.1.1.13</ecNumber>
    </submittedName>
</protein>
<dbReference type="GO" id="GO:0046653">
    <property type="term" value="P:tetrahydrofolate metabolic process"/>
    <property type="evidence" value="ECO:0007669"/>
    <property type="project" value="TreeGrafter"/>
</dbReference>
<keyword evidence="4 8" id="KW-0808">Transferase</keyword>
<sequence>MIIIGEKINTSIKAIRPAVENQDAGVIQEVALKQVEAGAHYIDVNCGTFPTKEPELLQWLVETVQQVTDKPLCIDSPNPNALKKALAANKNGKPLVNSITAEKERYDAILPLIVEYDTSVVALCMDDSGMPETADERLAIAERLVESLNKEGIKLEDIYFDPMVRPVGTGSHYGVVALDTISRIMKEFPGVHTTCGLSNISFGLPGRKLINQAFLILAIGAGLDSAILDPLDKRIMSFVYAAELLKDKDPYCLNYITAFREGRLDI</sequence>
<dbReference type="Proteomes" id="UP000008457">
    <property type="component" value="Chromosome"/>
</dbReference>
<dbReference type="PANTHER" id="PTHR45833:SF1">
    <property type="entry name" value="METHIONINE SYNTHASE"/>
    <property type="match status" value="1"/>
</dbReference>
<dbReference type="KEGG" id="mas:Mahau_1083"/>
<evidence type="ECO:0000256" key="4">
    <source>
        <dbReference type="ARBA" id="ARBA00022679"/>
    </source>
</evidence>
<feature type="domain" description="Pterin-binding" evidence="7">
    <location>
        <begin position="1"/>
        <end position="246"/>
    </location>
</feature>
<dbReference type="InterPro" id="IPR011005">
    <property type="entry name" value="Dihydropteroate_synth-like_sf"/>
</dbReference>
<dbReference type="GO" id="GO:0032259">
    <property type="term" value="P:methylation"/>
    <property type="evidence" value="ECO:0007669"/>
    <property type="project" value="UniProtKB-KW"/>
</dbReference>
<keyword evidence="6" id="KW-0170">Cobalt</keyword>
<dbReference type="AlphaFoldDB" id="F4A348"/>
<dbReference type="GO" id="GO:0050667">
    <property type="term" value="P:homocysteine metabolic process"/>
    <property type="evidence" value="ECO:0007669"/>
    <property type="project" value="TreeGrafter"/>
</dbReference>
<evidence type="ECO:0000313" key="8">
    <source>
        <dbReference type="EMBL" id="AEE96281.1"/>
    </source>
</evidence>
<dbReference type="Gene3D" id="3.20.20.20">
    <property type="entry name" value="Dihydropteroate synthase-like"/>
    <property type="match status" value="1"/>
</dbReference>
<evidence type="ECO:0000259" key="7">
    <source>
        <dbReference type="PROSITE" id="PS50972"/>
    </source>
</evidence>
<dbReference type="PROSITE" id="PS50972">
    <property type="entry name" value="PTERIN_BINDING"/>
    <property type="match status" value="1"/>
</dbReference>
<comment type="similarity">
    <text evidence="1">Belongs to the vitamin-B12 dependent methionine synthase family.</text>
</comment>
<dbReference type="OrthoDB" id="9803687at2"/>